<evidence type="ECO:0000313" key="1">
    <source>
        <dbReference type="EMBL" id="PIO72398.1"/>
    </source>
</evidence>
<keyword evidence="2" id="KW-1185">Reference proteome</keyword>
<evidence type="ECO:0000313" key="2">
    <source>
        <dbReference type="Proteomes" id="UP000230423"/>
    </source>
</evidence>
<dbReference type="AlphaFoldDB" id="A0A2G9UQ80"/>
<dbReference type="EMBL" id="KZ345688">
    <property type="protein sequence ID" value="PIO72398.1"/>
    <property type="molecule type" value="Genomic_DNA"/>
</dbReference>
<sequence length="93" mass="10037">MNFLAVISGNGICTRDSSVMHGFTALQPCGGWRCQLLLQSATIGRPHHAGSLRGESGAITRSELLLFTSTMYAVQRKASTGDMKPSFPHIVMK</sequence>
<gene>
    <name evidence="1" type="ORF">TELCIR_05679</name>
</gene>
<protein>
    <submittedName>
        <fullName evidence="1">Uncharacterized protein</fullName>
    </submittedName>
</protein>
<organism evidence="1 2">
    <name type="scientific">Teladorsagia circumcincta</name>
    <name type="common">Brown stomach worm</name>
    <name type="synonym">Ostertagia circumcincta</name>
    <dbReference type="NCBI Taxonomy" id="45464"/>
    <lineage>
        <taxon>Eukaryota</taxon>
        <taxon>Metazoa</taxon>
        <taxon>Ecdysozoa</taxon>
        <taxon>Nematoda</taxon>
        <taxon>Chromadorea</taxon>
        <taxon>Rhabditida</taxon>
        <taxon>Rhabditina</taxon>
        <taxon>Rhabditomorpha</taxon>
        <taxon>Strongyloidea</taxon>
        <taxon>Trichostrongylidae</taxon>
        <taxon>Teladorsagia</taxon>
    </lineage>
</organism>
<name>A0A2G9UQ80_TELCI</name>
<dbReference type="Proteomes" id="UP000230423">
    <property type="component" value="Unassembled WGS sequence"/>
</dbReference>
<accession>A0A2G9UQ80</accession>
<reference evidence="1 2" key="1">
    <citation type="submission" date="2015-09" db="EMBL/GenBank/DDBJ databases">
        <title>Draft genome of the parasitic nematode Teladorsagia circumcincta isolate WARC Sus (inbred).</title>
        <authorList>
            <person name="Mitreva M."/>
        </authorList>
    </citation>
    <scope>NUCLEOTIDE SEQUENCE [LARGE SCALE GENOMIC DNA]</scope>
    <source>
        <strain evidence="1 2">S</strain>
    </source>
</reference>
<proteinExistence type="predicted"/>